<dbReference type="GO" id="GO:0010498">
    <property type="term" value="P:proteasomal protein catabolic process"/>
    <property type="evidence" value="ECO:0007669"/>
    <property type="project" value="InterPro"/>
</dbReference>
<dbReference type="GO" id="GO:0005524">
    <property type="term" value="F:ATP binding"/>
    <property type="evidence" value="ECO:0007669"/>
    <property type="project" value="TreeGrafter"/>
</dbReference>
<dbReference type="PANTHER" id="PTHR42307">
    <property type="entry name" value="PUP DEAMIDASE/DEPUPYLASE"/>
    <property type="match status" value="1"/>
</dbReference>
<name>H5SN84_9ZZZZ</name>
<dbReference type="GO" id="GO:0070490">
    <property type="term" value="P:protein pupylation"/>
    <property type="evidence" value="ECO:0007669"/>
    <property type="project" value="TreeGrafter"/>
</dbReference>
<evidence type="ECO:0000313" key="1">
    <source>
        <dbReference type="EMBL" id="BAL57620.1"/>
    </source>
</evidence>
<reference evidence="1" key="2">
    <citation type="journal article" date="2012" name="PLoS ONE">
        <title>A Deeply Branching Thermophilic Bacterium with an Ancient Acetyl-CoA Pathway Dominates a Subsurface Ecosystem.</title>
        <authorList>
            <person name="Takami H."/>
            <person name="Noguchi H."/>
            <person name="Takaki Y."/>
            <person name="Uchiyama I."/>
            <person name="Toyoda A."/>
            <person name="Nishi S."/>
            <person name="Chee G.-J."/>
            <person name="Arai W."/>
            <person name="Nunoura T."/>
            <person name="Itoh T."/>
            <person name="Hattori M."/>
            <person name="Takai K."/>
        </authorList>
    </citation>
    <scope>NUCLEOTIDE SEQUENCE</scope>
</reference>
<accession>H5SN84</accession>
<dbReference type="GO" id="GO:0019941">
    <property type="term" value="P:modification-dependent protein catabolic process"/>
    <property type="evidence" value="ECO:0007669"/>
    <property type="project" value="InterPro"/>
</dbReference>
<sequence length="491" mass="56877">MIGRRIFGIETEFGCFVRDERIGTSETVVEAVKNYAFHKARLGLIDLTARDEAFEPARSGGFLINGGRLYIDAVGSHLEYATPECASLFDLVRHEKAGQRIIVDILRGLGWEERVSFHNNNVDHFAGHTFGCHENYLIRTDDRLPSDWHKTVLPFLTTRQIFAGAGRVGGHRLEHAGFRPSLSEVADHPIDFIWVSNVYNVEPDPTVTYQLSQRADHIVRENASRVRFNRAIINPKWDSVYGYQNYQRLHLLFGEGNMSEYAMALKIGTTCLVLDLAESRALPNWLRLQDALHTLKSVSRDPTRKWIVQMLDGSTISAIDLQRIYLQLAQRRFAGRDPETDWVLQEWAYVLDMLESDPEQLEDRIDWLIKLKVLRTYMEETGAKWGDDALHAIDLEYHNIHPEQGLYYALQQMGEVKRLVDDVQIEAAVTTPPQNTRAAARGYIIKRLAERRYNRYYIDWDIVYVDRNRQVDMRDPFSTYPRETERFVNML</sequence>
<dbReference type="EMBL" id="AP011780">
    <property type="protein sequence ID" value="BAL57620.1"/>
    <property type="molecule type" value="Genomic_DNA"/>
</dbReference>
<gene>
    <name evidence="1" type="ORF">HGMM_F51E10C32</name>
</gene>
<proteinExistence type="predicted"/>
<reference evidence="1" key="1">
    <citation type="journal article" date="2005" name="Environ. Microbiol.">
        <title>Genetic and functional properties of uncultivated thermophilic crenarchaeotes from a subsurface gold mine as revealed by analysis of genome fragments.</title>
        <authorList>
            <person name="Nunoura T."/>
            <person name="Hirayama H."/>
            <person name="Takami H."/>
            <person name="Oida H."/>
            <person name="Nishi S."/>
            <person name="Shimamura S."/>
            <person name="Suzuki Y."/>
            <person name="Inagaki F."/>
            <person name="Takai K."/>
            <person name="Nealson K.H."/>
            <person name="Horikoshi K."/>
        </authorList>
    </citation>
    <scope>NUCLEOTIDE SEQUENCE</scope>
</reference>
<dbReference type="InterPro" id="IPR004347">
    <property type="entry name" value="Pup_ligase/deamidase"/>
</dbReference>
<dbReference type="Pfam" id="PF03136">
    <property type="entry name" value="Pup_ligase"/>
    <property type="match status" value="1"/>
</dbReference>
<dbReference type="AlphaFoldDB" id="H5SN84"/>
<dbReference type="PANTHER" id="PTHR42307:SF2">
    <property type="entry name" value="PUP DEAMIDASE_DEPUPYLASE"/>
    <property type="match status" value="1"/>
</dbReference>
<protein>
    <submittedName>
        <fullName evidence="1">Hypothetical conserved protein</fullName>
    </submittedName>
</protein>
<organism evidence="1">
    <name type="scientific">uncultured prokaryote</name>
    <dbReference type="NCBI Taxonomy" id="198431"/>
    <lineage>
        <taxon>unclassified sequences</taxon>
        <taxon>environmental samples</taxon>
    </lineage>
</organism>